<dbReference type="SUPFAM" id="SSF56784">
    <property type="entry name" value="HAD-like"/>
    <property type="match status" value="1"/>
</dbReference>
<dbReference type="PANTHER" id="PTHR46193">
    <property type="entry name" value="6-PHOSPHOGLUCONATE PHOSPHATASE"/>
    <property type="match status" value="1"/>
</dbReference>
<organism evidence="5 6">
    <name type="scientific">Ulvibacterium marinum</name>
    <dbReference type="NCBI Taxonomy" id="2419782"/>
    <lineage>
        <taxon>Bacteria</taxon>
        <taxon>Pseudomonadati</taxon>
        <taxon>Bacteroidota</taxon>
        <taxon>Flavobacteriia</taxon>
        <taxon>Flavobacteriales</taxon>
        <taxon>Flavobacteriaceae</taxon>
        <taxon>Ulvibacterium</taxon>
    </lineage>
</organism>
<keyword evidence="6" id="KW-1185">Reference proteome</keyword>
<dbReference type="RefSeq" id="WP_120710939.1">
    <property type="nucleotide sequence ID" value="NZ_RBCJ01000002.1"/>
</dbReference>
<dbReference type="NCBIfam" id="TIGR01509">
    <property type="entry name" value="HAD-SF-IA-v3"/>
    <property type="match status" value="1"/>
</dbReference>
<keyword evidence="3" id="KW-0479">Metal-binding</keyword>
<dbReference type="InterPro" id="IPR036412">
    <property type="entry name" value="HAD-like_sf"/>
</dbReference>
<dbReference type="AlphaFoldDB" id="A0A3B0C4I6"/>
<dbReference type="EMBL" id="RBCJ01000002">
    <property type="protein sequence ID" value="RKN80783.1"/>
    <property type="molecule type" value="Genomic_DNA"/>
</dbReference>
<dbReference type="InterPro" id="IPR023198">
    <property type="entry name" value="PGP-like_dom2"/>
</dbReference>
<dbReference type="OrthoDB" id="9797743at2"/>
<dbReference type="InterPro" id="IPR023214">
    <property type="entry name" value="HAD_sf"/>
</dbReference>
<dbReference type="Gene3D" id="1.10.150.240">
    <property type="entry name" value="Putative phosphatase, domain 2"/>
    <property type="match status" value="1"/>
</dbReference>
<evidence type="ECO:0000256" key="3">
    <source>
        <dbReference type="ARBA" id="ARBA00022723"/>
    </source>
</evidence>
<dbReference type="InterPro" id="IPR051600">
    <property type="entry name" value="Beta-PGM-like"/>
</dbReference>
<evidence type="ECO:0000256" key="1">
    <source>
        <dbReference type="ARBA" id="ARBA00001946"/>
    </source>
</evidence>
<dbReference type="SFLD" id="SFLDG01129">
    <property type="entry name" value="C1.5:_HAD__Beta-PGM__Phosphata"/>
    <property type="match status" value="1"/>
</dbReference>
<dbReference type="PRINTS" id="PR00413">
    <property type="entry name" value="HADHALOGNASE"/>
</dbReference>
<name>A0A3B0C4I6_9FLAO</name>
<evidence type="ECO:0000256" key="2">
    <source>
        <dbReference type="ARBA" id="ARBA00006171"/>
    </source>
</evidence>
<comment type="caution">
    <text evidence="5">The sequence shown here is derived from an EMBL/GenBank/DDBJ whole genome shotgun (WGS) entry which is preliminary data.</text>
</comment>
<dbReference type="GO" id="GO:0003824">
    <property type="term" value="F:catalytic activity"/>
    <property type="evidence" value="ECO:0007669"/>
    <property type="project" value="UniProtKB-ARBA"/>
</dbReference>
<accession>A0A3B0C4I6</accession>
<protein>
    <submittedName>
        <fullName evidence="5">HAD family phosphatase</fullName>
    </submittedName>
</protein>
<dbReference type="InterPro" id="IPR006439">
    <property type="entry name" value="HAD-SF_hydro_IA"/>
</dbReference>
<dbReference type="Pfam" id="PF13419">
    <property type="entry name" value="HAD_2"/>
    <property type="match status" value="1"/>
</dbReference>
<evidence type="ECO:0000313" key="5">
    <source>
        <dbReference type="EMBL" id="RKN80783.1"/>
    </source>
</evidence>
<reference evidence="5 6" key="1">
    <citation type="submission" date="2018-10" db="EMBL/GenBank/DDBJ databases">
        <title>Ulvibacterium marinum gen. nov., sp. nov., a novel marine bacterium of the family Flavobacteriaceae, isolated from a culture of the green alga Ulva prolifera.</title>
        <authorList>
            <person name="Zhang Z."/>
        </authorList>
    </citation>
    <scope>NUCLEOTIDE SEQUENCE [LARGE SCALE GENOMIC DNA]</scope>
    <source>
        <strain evidence="5 6">CCMM003</strain>
    </source>
</reference>
<proteinExistence type="inferred from homology"/>
<evidence type="ECO:0000313" key="6">
    <source>
        <dbReference type="Proteomes" id="UP000276603"/>
    </source>
</evidence>
<comment type="cofactor">
    <cofactor evidence="1">
        <name>Mg(2+)</name>
        <dbReference type="ChEBI" id="CHEBI:18420"/>
    </cofactor>
</comment>
<sequence length="213" mass="23992">MITTIIFDMNGVITDDEDCHELATKKAFDQVGVAVTPEIYRTFFLGRPDTTAFRELFTEFQVKERTIEDLISIKTLLYLELIKDNLEIYPGVVQLIHSLHPRYTLALTTSSTFAEMSTVMDKLQIGEFFKAKVTAENVRRGKPDPEPYLLTAKRLGVDCQNCLVIEDSENGVRSAKAAGMQCIAITNTEKASNLQLANHIVDHYSEITDILLK</sequence>
<dbReference type="Proteomes" id="UP000276603">
    <property type="component" value="Unassembled WGS sequence"/>
</dbReference>
<dbReference type="InterPro" id="IPR041492">
    <property type="entry name" value="HAD_2"/>
</dbReference>
<keyword evidence="4" id="KW-0460">Magnesium</keyword>
<dbReference type="Gene3D" id="3.40.50.1000">
    <property type="entry name" value="HAD superfamily/HAD-like"/>
    <property type="match status" value="1"/>
</dbReference>
<gene>
    <name evidence="5" type="ORF">D7Z94_07390</name>
</gene>
<comment type="similarity">
    <text evidence="2">Belongs to the HAD-like hydrolase superfamily. CbbY/CbbZ/Gph/YieH family.</text>
</comment>
<dbReference type="GO" id="GO:0046872">
    <property type="term" value="F:metal ion binding"/>
    <property type="evidence" value="ECO:0007669"/>
    <property type="project" value="UniProtKB-KW"/>
</dbReference>
<dbReference type="SFLD" id="SFLDS00003">
    <property type="entry name" value="Haloacid_Dehalogenase"/>
    <property type="match status" value="1"/>
</dbReference>
<dbReference type="SFLD" id="SFLDG01135">
    <property type="entry name" value="C1.5.6:_HAD__Beta-PGM__Phospha"/>
    <property type="match status" value="1"/>
</dbReference>
<dbReference type="PANTHER" id="PTHR46193:SF21">
    <property type="entry name" value="SLL1138 PROTEIN"/>
    <property type="match status" value="1"/>
</dbReference>
<evidence type="ECO:0000256" key="4">
    <source>
        <dbReference type="ARBA" id="ARBA00022842"/>
    </source>
</evidence>